<dbReference type="AlphaFoldDB" id="A0A1E7R1D1"/>
<evidence type="ECO:0000313" key="6">
    <source>
        <dbReference type="Proteomes" id="UP000185895"/>
    </source>
</evidence>
<dbReference type="Pfam" id="PF13432">
    <property type="entry name" value="TPR_16"/>
    <property type="match status" value="2"/>
</dbReference>
<feature type="chain" id="PRO_5043144600" evidence="4">
    <location>
        <begin position="21"/>
        <end position="269"/>
    </location>
</feature>
<dbReference type="Proteomes" id="UP000185895">
    <property type="component" value="Unassembled WGS sequence"/>
</dbReference>
<dbReference type="EMBL" id="MKKK01000056">
    <property type="protein sequence ID" value="OEY93109.1"/>
    <property type="molecule type" value="Genomic_DNA"/>
</dbReference>
<dbReference type="RefSeq" id="WP_070070680.1">
    <property type="nucleotide sequence ID" value="NZ_MKKK01000056.1"/>
</dbReference>
<evidence type="ECO:0000313" key="5">
    <source>
        <dbReference type="EMBL" id="OEY93109.1"/>
    </source>
</evidence>
<comment type="caution">
    <text evidence="5">The sequence shown here is derived from an EMBL/GenBank/DDBJ whole genome shotgun (WGS) entry which is preliminary data.</text>
</comment>
<dbReference type="SMART" id="SM00028">
    <property type="entry name" value="TPR"/>
    <property type="match status" value="3"/>
</dbReference>
<evidence type="ECO:0000256" key="1">
    <source>
        <dbReference type="ARBA" id="ARBA00022737"/>
    </source>
</evidence>
<dbReference type="PROSITE" id="PS50005">
    <property type="entry name" value="TPR"/>
    <property type="match status" value="1"/>
</dbReference>
<dbReference type="Gene3D" id="1.25.40.10">
    <property type="entry name" value="Tetratricopeptide repeat domain"/>
    <property type="match status" value="1"/>
</dbReference>
<dbReference type="InterPro" id="IPR011990">
    <property type="entry name" value="TPR-like_helical_dom_sf"/>
</dbReference>
<feature type="repeat" description="TPR" evidence="3">
    <location>
        <begin position="147"/>
        <end position="180"/>
    </location>
</feature>
<dbReference type="PANTHER" id="PTHR45586">
    <property type="entry name" value="TPR REPEAT-CONTAINING PROTEIN PA4667"/>
    <property type="match status" value="1"/>
</dbReference>
<dbReference type="OrthoDB" id="129043at2"/>
<keyword evidence="2 3" id="KW-0802">TPR repeat</keyword>
<dbReference type="InterPro" id="IPR013360">
    <property type="entry name" value="Pilus_4_PilW"/>
</dbReference>
<evidence type="ECO:0000256" key="2">
    <source>
        <dbReference type="ARBA" id="ARBA00022803"/>
    </source>
</evidence>
<evidence type="ECO:0000256" key="4">
    <source>
        <dbReference type="SAM" id="SignalP"/>
    </source>
</evidence>
<dbReference type="InterPro" id="IPR051012">
    <property type="entry name" value="CellSynth/LPSAsmb/PSIAsmb"/>
</dbReference>
<dbReference type="STRING" id="1262585.BJI46_05050"/>
<proteinExistence type="predicted"/>
<gene>
    <name evidence="5" type="ORF">BJI46_05050</name>
</gene>
<sequence length="269" mass="30532">MTLRLFGYIALLGSIVLTTACQTTTSSNSTLGEKNPEKAVQLRTQLAAEYIRNGQLDKAKNELDNALTTNSRSVEANAMMGVLLQQEGSPANMKKAEDYFRRALSIESGNAQVRNNYGTYLFQLQRYQEAAEQFKIAGSTLGYQQRYRSLENLGQVYLRLNDKVNAEKSFRQAIQVNRNAVNAKLELAELLYGQQRFTLAGQMYEDYVRSTDQRNQSAQALWLGVRLARVRHDDMGMQVLANQLRAQYPESVEYKTYLQLKNGSEAVWK</sequence>
<dbReference type="PANTHER" id="PTHR45586:SF1">
    <property type="entry name" value="LIPOPOLYSACCHARIDE ASSEMBLY PROTEIN B"/>
    <property type="match status" value="1"/>
</dbReference>
<dbReference type="InterPro" id="IPR019734">
    <property type="entry name" value="TPR_rpt"/>
</dbReference>
<dbReference type="PROSITE" id="PS51257">
    <property type="entry name" value="PROKAR_LIPOPROTEIN"/>
    <property type="match status" value="1"/>
</dbReference>
<dbReference type="NCBIfam" id="TIGR02521">
    <property type="entry name" value="type_IV_pilW"/>
    <property type="match status" value="1"/>
</dbReference>
<feature type="signal peptide" evidence="4">
    <location>
        <begin position="1"/>
        <end position="20"/>
    </location>
</feature>
<organism evidence="5 6">
    <name type="scientific">Acinetobacter qingfengensis</name>
    <dbReference type="NCBI Taxonomy" id="1262585"/>
    <lineage>
        <taxon>Bacteria</taxon>
        <taxon>Pseudomonadati</taxon>
        <taxon>Pseudomonadota</taxon>
        <taxon>Gammaproteobacteria</taxon>
        <taxon>Moraxellales</taxon>
        <taxon>Moraxellaceae</taxon>
        <taxon>Acinetobacter</taxon>
    </lineage>
</organism>
<keyword evidence="1" id="KW-0677">Repeat</keyword>
<keyword evidence="4" id="KW-0732">Signal</keyword>
<dbReference type="SUPFAM" id="SSF81901">
    <property type="entry name" value="HCP-like"/>
    <property type="match status" value="1"/>
</dbReference>
<accession>A0A1E7R1D1</accession>
<name>A0A1E7R1D1_9GAMM</name>
<keyword evidence="6" id="KW-1185">Reference proteome</keyword>
<protein>
    <submittedName>
        <fullName evidence="5">Type IV pilus biogenesis/stability protein PilW</fullName>
    </submittedName>
</protein>
<evidence type="ECO:0000256" key="3">
    <source>
        <dbReference type="PROSITE-ProRule" id="PRU00339"/>
    </source>
</evidence>
<reference evidence="5 6" key="1">
    <citation type="submission" date="2016-09" db="EMBL/GenBank/DDBJ databases">
        <authorList>
            <person name="Capua I."/>
            <person name="De Benedictis P."/>
            <person name="Joannis T."/>
            <person name="Lombin L.H."/>
            <person name="Cattoli G."/>
        </authorList>
    </citation>
    <scope>NUCLEOTIDE SEQUENCE [LARGE SCALE GENOMIC DNA]</scope>
    <source>
        <strain evidence="5 6">ANC 4671</strain>
    </source>
</reference>